<dbReference type="Pfam" id="PF06653">
    <property type="entry name" value="Claudin_3"/>
    <property type="match status" value="1"/>
</dbReference>
<dbReference type="AlphaFoldDB" id="A0AAV5S9N7"/>
<evidence type="ECO:0000313" key="2">
    <source>
        <dbReference type="EMBL" id="GMS79385.1"/>
    </source>
</evidence>
<proteinExistence type="predicted"/>
<feature type="transmembrane region" description="Helical" evidence="1">
    <location>
        <begin position="75"/>
        <end position="101"/>
    </location>
</feature>
<keyword evidence="1" id="KW-1133">Transmembrane helix</keyword>
<dbReference type="EMBL" id="BTSX01000001">
    <property type="protein sequence ID" value="GMS79385.1"/>
    <property type="molecule type" value="Genomic_DNA"/>
</dbReference>
<keyword evidence="4" id="KW-1185">Reference proteome</keyword>
<gene>
    <name evidence="2" type="ORF">PENTCL1PPCAC_1560</name>
    <name evidence="3" type="ORF">PENTCL1PPCAC_1561</name>
</gene>
<dbReference type="Proteomes" id="UP001432027">
    <property type="component" value="Unassembled WGS sequence"/>
</dbReference>
<feature type="non-terminal residue" evidence="2">
    <location>
        <position position="1"/>
    </location>
</feature>
<feature type="transmembrane region" description="Helical" evidence="1">
    <location>
        <begin position="154"/>
        <end position="175"/>
    </location>
</feature>
<evidence type="ECO:0000313" key="3">
    <source>
        <dbReference type="EMBL" id="GMS79386.1"/>
    </source>
</evidence>
<evidence type="ECO:0000256" key="1">
    <source>
        <dbReference type="SAM" id="Phobius"/>
    </source>
</evidence>
<comment type="caution">
    <text evidence="2">The sequence shown here is derived from an EMBL/GenBank/DDBJ whole genome shotgun (WGS) entry which is preliminary data.</text>
</comment>
<reference evidence="2" key="1">
    <citation type="submission" date="2023-10" db="EMBL/GenBank/DDBJ databases">
        <title>Genome assembly of Pristionchus species.</title>
        <authorList>
            <person name="Yoshida K."/>
            <person name="Sommer R.J."/>
        </authorList>
    </citation>
    <scope>NUCLEOTIDE SEQUENCE</scope>
    <source>
        <strain evidence="2">RS0144</strain>
    </source>
</reference>
<organism evidence="2 4">
    <name type="scientific">Pristionchus entomophagus</name>
    <dbReference type="NCBI Taxonomy" id="358040"/>
    <lineage>
        <taxon>Eukaryota</taxon>
        <taxon>Metazoa</taxon>
        <taxon>Ecdysozoa</taxon>
        <taxon>Nematoda</taxon>
        <taxon>Chromadorea</taxon>
        <taxon>Rhabditida</taxon>
        <taxon>Rhabditina</taxon>
        <taxon>Diplogasteromorpha</taxon>
        <taxon>Diplogasteroidea</taxon>
        <taxon>Neodiplogasteridae</taxon>
        <taxon>Pristionchus</taxon>
    </lineage>
</organism>
<dbReference type="PANTHER" id="PTHR37446:SF1">
    <property type="entry name" value="CLAUDIN"/>
    <property type="match status" value="1"/>
</dbReference>
<dbReference type="EMBL" id="BTSX01000001">
    <property type="protein sequence ID" value="GMS79386.1"/>
    <property type="molecule type" value="Genomic_DNA"/>
</dbReference>
<sequence>KSDQMCSFITQIEFGILMLTTFVLTIGGIFSKNWVQTESVHKGLFCDVYTMLESKEQRNIFCPDWWNNLKLYERAVVGCLFFAIVIQILALAWNLVTFFACCCKEYVIHPLSAISFLNVLCLTGAVVIFAINSSDAIGDLQYEMTAVFGGKHGYLGQSFILECVALGIALLCTIISPMIL</sequence>
<feature type="non-terminal residue" evidence="2">
    <location>
        <position position="180"/>
    </location>
</feature>
<dbReference type="InterPro" id="IPR009545">
    <property type="entry name" value="Claudin-like"/>
</dbReference>
<dbReference type="Gene3D" id="1.20.140.150">
    <property type="match status" value="1"/>
</dbReference>
<protein>
    <recommendedName>
        <fullName evidence="5">G protein-coupled receptor</fullName>
    </recommendedName>
</protein>
<dbReference type="PANTHER" id="PTHR37446">
    <property type="entry name" value="CLAUDIN-LIKE IN CAENORHABDITIS"/>
    <property type="match status" value="1"/>
</dbReference>
<feature type="transmembrane region" description="Helical" evidence="1">
    <location>
        <begin position="12"/>
        <end position="30"/>
    </location>
</feature>
<evidence type="ECO:0008006" key="5">
    <source>
        <dbReference type="Google" id="ProtNLM"/>
    </source>
</evidence>
<keyword evidence="1" id="KW-0472">Membrane</keyword>
<evidence type="ECO:0000313" key="4">
    <source>
        <dbReference type="Proteomes" id="UP001432027"/>
    </source>
</evidence>
<feature type="transmembrane region" description="Helical" evidence="1">
    <location>
        <begin position="113"/>
        <end position="134"/>
    </location>
</feature>
<keyword evidence="1" id="KW-0812">Transmembrane</keyword>
<name>A0AAV5S9N7_9BILA</name>
<accession>A0AAV5S9N7</accession>